<dbReference type="InterPro" id="IPR001638">
    <property type="entry name" value="Solute-binding_3/MltF_N"/>
</dbReference>
<dbReference type="PANTHER" id="PTHR35936:SF35">
    <property type="entry name" value="L-CYSTINE-BINDING PROTEIN TCYJ"/>
    <property type="match status" value="1"/>
</dbReference>
<gene>
    <name evidence="3" type="ORF">C0V82_16515</name>
</gene>
<reference evidence="3 4" key="1">
    <citation type="submission" date="2017-12" db="EMBL/GenBank/DDBJ databases">
        <title>Genomes of bacteria within cyanobacterial aggregates.</title>
        <authorList>
            <person name="Cai H."/>
        </authorList>
    </citation>
    <scope>NUCLEOTIDE SEQUENCE [LARGE SCALE GENOMIC DNA]</scope>
    <source>
        <strain evidence="3 4">TH16</strain>
    </source>
</reference>
<name>A0A2K9NG31_9PROT</name>
<dbReference type="EMBL" id="CP025612">
    <property type="protein sequence ID" value="AUN32027.1"/>
    <property type="molecule type" value="Genomic_DNA"/>
</dbReference>
<keyword evidence="1" id="KW-0732">Signal</keyword>
<organism evidence="3 4">
    <name type="scientific">Niveispirillum cyanobacteriorum</name>
    <dbReference type="NCBI Taxonomy" id="1612173"/>
    <lineage>
        <taxon>Bacteria</taxon>
        <taxon>Pseudomonadati</taxon>
        <taxon>Pseudomonadota</taxon>
        <taxon>Alphaproteobacteria</taxon>
        <taxon>Rhodospirillales</taxon>
        <taxon>Azospirillaceae</taxon>
        <taxon>Niveispirillum</taxon>
    </lineage>
</organism>
<evidence type="ECO:0000259" key="2">
    <source>
        <dbReference type="Pfam" id="PF00497"/>
    </source>
</evidence>
<evidence type="ECO:0000256" key="1">
    <source>
        <dbReference type="ARBA" id="ARBA00022729"/>
    </source>
</evidence>
<dbReference type="PANTHER" id="PTHR35936">
    <property type="entry name" value="MEMBRANE-BOUND LYTIC MUREIN TRANSGLYCOSYLASE F"/>
    <property type="match status" value="1"/>
</dbReference>
<evidence type="ECO:0000313" key="4">
    <source>
        <dbReference type="Proteomes" id="UP000234752"/>
    </source>
</evidence>
<dbReference type="KEGG" id="ncb:C0V82_16515"/>
<dbReference type="Pfam" id="PF00497">
    <property type="entry name" value="SBP_bac_3"/>
    <property type="match status" value="1"/>
</dbReference>
<accession>A0A2K9NG31</accession>
<protein>
    <recommendedName>
        <fullName evidence="2">Solute-binding protein family 3/N-terminal domain-containing protein</fullName>
    </recommendedName>
</protein>
<evidence type="ECO:0000313" key="3">
    <source>
        <dbReference type="EMBL" id="AUN32027.1"/>
    </source>
</evidence>
<dbReference type="AlphaFoldDB" id="A0A2K9NG31"/>
<dbReference type="Proteomes" id="UP000234752">
    <property type="component" value="Chromosome eg_2"/>
</dbReference>
<feature type="domain" description="Solute-binding protein family 3/N-terminal" evidence="2">
    <location>
        <begin position="21"/>
        <end position="235"/>
    </location>
</feature>
<dbReference type="Gene3D" id="3.40.190.10">
    <property type="entry name" value="Periplasmic binding protein-like II"/>
    <property type="match status" value="2"/>
</dbReference>
<sequence length="244" mass="26808">MVLLVLSLAPVSALAETAPLRLVTGTDYAPYVDDRLPDGGPVTALVRQAFAKSGQPVTLTVEPWRRGYEGLLAHRFDGTFPYIRTEQRMREVLYSEPITTVRQHLIVALGNERAAMASGWMKGKRVCAAVGYGLPPWMDFLIRQGDVQRVTPTQQRSCLSMIVGDRADFMVEDERIAVARRAELSEREKLATVPGPAASEATLHLIVARDHPNAQQILDAFNQGLAQLRVEGAIPDLLVSKPPS</sequence>
<proteinExistence type="predicted"/>
<keyword evidence="4" id="KW-1185">Reference proteome</keyword>
<dbReference type="SUPFAM" id="SSF53850">
    <property type="entry name" value="Periplasmic binding protein-like II"/>
    <property type="match status" value="1"/>
</dbReference>